<name>A0A147B7G1_9ACAR</name>
<accession>A0A147B7G1</accession>
<protein>
    <submittedName>
        <fullName evidence="1">Uncharacterized protein</fullName>
    </submittedName>
</protein>
<evidence type="ECO:0000313" key="1">
    <source>
        <dbReference type="EMBL" id="JAR86375.1"/>
    </source>
</evidence>
<dbReference type="EMBL" id="GEIB01002126">
    <property type="protein sequence ID" value="JAR86375.1"/>
    <property type="molecule type" value="Transcribed_RNA"/>
</dbReference>
<reference evidence="1" key="1">
    <citation type="submission" date="2016-03" db="EMBL/GenBank/DDBJ databases">
        <title>Gut transcriptome analysis on engorged females of Ornithodoros mimon (Acari: Argasidae) and phylogenetic inferences of soft ticks.</title>
        <authorList>
            <person name="Landulfo G.A."/>
            <person name="Giovanni D."/>
            <person name="Carvalho E."/>
            <person name="Junqueira-de-Azevedo I."/>
            <person name="Patane J."/>
            <person name="Mendoca R."/>
            <person name="Barros-Battesti D."/>
        </authorList>
    </citation>
    <scope>NUCLEOTIDE SEQUENCE</scope>
    <source>
        <strain evidence="1">Females</strain>
        <tissue evidence="1">Gut</tissue>
    </source>
</reference>
<organism evidence="1">
    <name type="scientific">Alectorobius mimon</name>
    <dbReference type="NCBI Taxonomy" id="360319"/>
    <lineage>
        <taxon>Eukaryota</taxon>
        <taxon>Metazoa</taxon>
        <taxon>Ecdysozoa</taxon>
        <taxon>Arthropoda</taxon>
        <taxon>Chelicerata</taxon>
        <taxon>Arachnida</taxon>
        <taxon>Acari</taxon>
        <taxon>Parasitiformes</taxon>
        <taxon>Ixodida</taxon>
        <taxon>Ixodoidea</taxon>
        <taxon>Argasidae</taxon>
        <taxon>Ornithodorinae</taxon>
        <taxon>Alectorobius</taxon>
    </lineage>
</organism>
<proteinExistence type="predicted"/>
<sequence length="112" mass="12793">MTLRTAVLPRNHLGFKVQACKNRSPRQQRIRHIWCTPEPLWNSCNDDYVPTPSECRVSTRSAKSLRKSGGLLRKTRATVRKSWDAISCPDGFNRGIPAGFLYARRNYGASWT</sequence>
<dbReference type="AlphaFoldDB" id="A0A147B7G1"/>